<feature type="domain" description="RDD" evidence="7">
    <location>
        <begin position="176"/>
        <end position="332"/>
    </location>
</feature>
<dbReference type="EMBL" id="FTOJ01000002">
    <property type="protein sequence ID" value="SIS69336.1"/>
    <property type="molecule type" value="Genomic_DNA"/>
</dbReference>
<dbReference type="Proteomes" id="UP000186246">
    <property type="component" value="Unassembled WGS sequence"/>
</dbReference>
<sequence>MEKSDKFIGVFSLVLSIIGMVCGLYTFYGVWIETSDFNFFTGSKIFHLLFAFSTLNLDFSNKFDHLEIWSFIFYTLLFVGSLQFLKTKGRETRLLGFVFSVIFLNAIIIFLQSTIFKLFFVKWGNYTAFQIFNSIYSSIILVGMVIVSFRISKIIKSKKEIDIIETQYRKSITDTSRWQRFFHWIIDSTIMALIFIPIIIFLSHGFIDSDMYRESESLQMFFRGKAALYVITFVVLFIYYPISEILFGASPAKFLTESRVVNSKAESPNFSSIFLRTLCRNIPFDALSFFSQRGWHDSLSETYVVKEKTTGFKTNKLLWILPFLIIYLLIMYFGKEYFTR</sequence>
<evidence type="ECO:0000313" key="9">
    <source>
        <dbReference type="Proteomes" id="UP000186246"/>
    </source>
</evidence>
<feature type="transmembrane region" description="Helical" evidence="6">
    <location>
        <begin position="317"/>
        <end position="334"/>
    </location>
</feature>
<dbReference type="PANTHER" id="PTHR36115:SF4">
    <property type="entry name" value="MEMBRANE PROTEIN"/>
    <property type="match status" value="1"/>
</dbReference>
<evidence type="ECO:0000256" key="3">
    <source>
        <dbReference type="ARBA" id="ARBA00022692"/>
    </source>
</evidence>
<evidence type="ECO:0000256" key="1">
    <source>
        <dbReference type="ARBA" id="ARBA00004651"/>
    </source>
</evidence>
<dbReference type="InterPro" id="IPR051791">
    <property type="entry name" value="Pra-immunoreactive"/>
</dbReference>
<proteinExistence type="predicted"/>
<keyword evidence="5 6" id="KW-0472">Membrane</keyword>
<feature type="transmembrane region" description="Helical" evidence="6">
    <location>
        <begin position="68"/>
        <end position="85"/>
    </location>
</feature>
<keyword evidence="3 6" id="KW-0812">Transmembrane</keyword>
<dbReference type="AlphaFoldDB" id="A0A1N7L6C8"/>
<gene>
    <name evidence="8" type="ORF">SAMN05421796_10258</name>
</gene>
<dbReference type="OrthoDB" id="762068at2"/>
<evidence type="ECO:0000256" key="4">
    <source>
        <dbReference type="ARBA" id="ARBA00022989"/>
    </source>
</evidence>
<reference evidence="9" key="1">
    <citation type="submission" date="2017-01" db="EMBL/GenBank/DDBJ databases">
        <authorList>
            <person name="Varghese N."/>
            <person name="Submissions S."/>
        </authorList>
    </citation>
    <scope>NUCLEOTIDE SEQUENCE [LARGE SCALE GENOMIC DNA]</scope>
    <source>
        <strain evidence="9">DSM 21068</strain>
    </source>
</reference>
<dbReference type="InterPro" id="IPR010432">
    <property type="entry name" value="RDD"/>
</dbReference>
<feature type="transmembrane region" description="Helical" evidence="6">
    <location>
        <begin position="126"/>
        <end position="149"/>
    </location>
</feature>
<feature type="transmembrane region" description="Helical" evidence="6">
    <location>
        <begin position="7"/>
        <end position="28"/>
    </location>
</feature>
<name>A0A1N7L6C8_9FLAO</name>
<dbReference type="Pfam" id="PF06271">
    <property type="entry name" value="RDD"/>
    <property type="match status" value="1"/>
</dbReference>
<dbReference type="RefSeq" id="WP_084566594.1">
    <property type="nucleotide sequence ID" value="NZ_FTOJ01000002.1"/>
</dbReference>
<dbReference type="PANTHER" id="PTHR36115">
    <property type="entry name" value="PROLINE-RICH ANTIGEN HOMOLOG-RELATED"/>
    <property type="match status" value="1"/>
</dbReference>
<dbReference type="GO" id="GO:0005886">
    <property type="term" value="C:plasma membrane"/>
    <property type="evidence" value="ECO:0007669"/>
    <property type="project" value="UniProtKB-SubCell"/>
</dbReference>
<evidence type="ECO:0000259" key="7">
    <source>
        <dbReference type="Pfam" id="PF06271"/>
    </source>
</evidence>
<evidence type="ECO:0000256" key="6">
    <source>
        <dbReference type="SAM" id="Phobius"/>
    </source>
</evidence>
<organism evidence="8 9">
    <name type="scientific">Chryseobacterium piscicola</name>
    <dbReference type="NCBI Taxonomy" id="551459"/>
    <lineage>
        <taxon>Bacteria</taxon>
        <taxon>Pseudomonadati</taxon>
        <taxon>Bacteroidota</taxon>
        <taxon>Flavobacteriia</taxon>
        <taxon>Flavobacteriales</taxon>
        <taxon>Weeksellaceae</taxon>
        <taxon>Chryseobacterium group</taxon>
        <taxon>Chryseobacterium</taxon>
    </lineage>
</organism>
<accession>A0A1N7L6C8</accession>
<keyword evidence="2" id="KW-1003">Cell membrane</keyword>
<feature type="transmembrane region" description="Helical" evidence="6">
    <location>
        <begin position="97"/>
        <end position="120"/>
    </location>
</feature>
<evidence type="ECO:0000256" key="5">
    <source>
        <dbReference type="ARBA" id="ARBA00023136"/>
    </source>
</evidence>
<keyword evidence="4 6" id="KW-1133">Transmembrane helix</keyword>
<evidence type="ECO:0000313" key="8">
    <source>
        <dbReference type="EMBL" id="SIS69336.1"/>
    </source>
</evidence>
<protein>
    <submittedName>
        <fullName evidence="8">RDD family protein</fullName>
    </submittedName>
</protein>
<feature type="transmembrane region" description="Helical" evidence="6">
    <location>
        <begin position="227"/>
        <end position="249"/>
    </location>
</feature>
<evidence type="ECO:0000256" key="2">
    <source>
        <dbReference type="ARBA" id="ARBA00022475"/>
    </source>
</evidence>
<dbReference type="STRING" id="551459.SAMN05421796_10258"/>
<comment type="subcellular location">
    <subcellularLocation>
        <location evidence="1">Cell membrane</location>
        <topology evidence="1">Multi-pass membrane protein</topology>
    </subcellularLocation>
</comment>
<feature type="transmembrane region" description="Helical" evidence="6">
    <location>
        <begin position="181"/>
        <end position="207"/>
    </location>
</feature>